<dbReference type="Pfam" id="PF03749">
    <property type="entry name" value="SfsA"/>
    <property type="match status" value="1"/>
</dbReference>
<proteinExistence type="inferred from homology"/>
<organism evidence="4 5">
    <name type="scientific">Vagococcus intermedius</name>
    <dbReference type="NCBI Taxonomy" id="2991418"/>
    <lineage>
        <taxon>Bacteria</taxon>
        <taxon>Bacillati</taxon>
        <taxon>Bacillota</taxon>
        <taxon>Bacilli</taxon>
        <taxon>Lactobacillales</taxon>
        <taxon>Enterococcaceae</taxon>
        <taxon>Vagococcus</taxon>
    </lineage>
</organism>
<reference evidence="4" key="1">
    <citation type="submission" date="2022-10" db="EMBL/GenBank/DDBJ databases">
        <title>Vagococcus sp. isolated from poultry meat.</title>
        <authorList>
            <person name="Johansson P."/>
            <person name="Bjorkroth J."/>
        </authorList>
    </citation>
    <scope>NUCLEOTIDE SEQUENCE</scope>
    <source>
        <strain evidence="4">STAA11</strain>
    </source>
</reference>
<dbReference type="AlphaFoldDB" id="A0AAF0CVG6"/>
<dbReference type="InterPro" id="IPR005224">
    <property type="entry name" value="SfsA"/>
</dbReference>
<evidence type="ECO:0000313" key="4">
    <source>
        <dbReference type="EMBL" id="WEG73765.1"/>
    </source>
</evidence>
<name>A0AAF0CVG6_9ENTE</name>
<keyword evidence="5" id="KW-1185">Reference proteome</keyword>
<dbReference type="InterPro" id="IPR040452">
    <property type="entry name" value="SfsA_C"/>
</dbReference>
<evidence type="ECO:0000259" key="2">
    <source>
        <dbReference type="Pfam" id="PF03749"/>
    </source>
</evidence>
<dbReference type="RefSeq" id="WP_275469565.1">
    <property type="nucleotide sequence ID" value="NZ_CP110232.1"/>
</dbReference>
<dbReference type="Gene3D" id="3.40.1350.60">
    <property type="match status" value="1"/>
</dbReference>
<accession>A0AAF0CVG6</accession>
<dbReference type="InterPro" id="IPR041465">
    <property type="entry name" value="SfsA_N"/>
</dbReference>
<dbReference type="Proteomes" id="UP001179647">
    <property type="component" value="Chromosome"/>
</dbReference>
<protein>
    <recommendedName>
        <fullName evidence="1">Sugar fermentation stimulation protein homolog</fullName>
    </recommendedName>
</protein>
<evidence type="ECO:0000259" key="3">
    <source>
        <dbReference type="Pfam" id="PF17746"/>
    </source>
</evidence>
<dbReference type="PANTHER" id="PTHR30545">
    <property type="entry name" value="SUGAR FERMENTATION STIMULATION PROTEIN A"/>
    <property type="match status" value="1"/>
</dbReference>
<dbReference type="Gene3D" id="2.40.50.580">
    <property type="match status" value="1"/>
</dbReference>
<dbReference type="PANTHER" id="PTHR30545:SF2">
    <property type="entry name" value="SUGAR FERMENTATION STIMULATION PROTEIN A"/>
    <property type="match status" value="1"/>
</dbReference>
<dbReference type="HAMAP" id="MF_00095">
    <property type="entry name" value="SfsA"/>
    <property type="match status" value="1"/>
</dbReference>
<evidence type="ECO:0000256" key="1">
    <source>
        <dbReference type="HAMAP-Rule" id="MF_00095"/>
    </source>
</evidence>
<comment type="similarity">
    <text evidence="1">Belongs to the SfsA family.</text>
</comment>
<dbReference type="GO" id="GO:0003677">
    <property type="term" value="F:DNA binding"/>
    <property type="evidence" value="ECO:0007669"/>
    <property type="project" value="InterPro"/>
</dbReference>
<sequence length="254" mass="28424">MKDKGGASLLASYSDVVVAKFVERDNRFIARCLLPKNNEEVIVHVKNTGRCRELLIPGVSVAINYQPAKSRKTDYDLIAVKKDDRWINIDSQVPNSLAEDALASSQIHLPYLSGEIIKIEREVTFGNSRFDLYLETATGQRVIVEVKGMTLANQSLAAFPDAPSERALKHVKELTILQAEGYQTYVLFIVQLAGIKQTTLYEKRQPALVKAFKQAMAQGLKVIAYQCQVTKDTIDIMGEVPFQIETNFNEEEGN</sequence>
<dbReference type="KEGG" id="vie:OL234_02305"/>
<dbReference type="CDD" id="cd22359">
    <property type="entry name" value="SfsA-like_bacterial"/>
    <property type="match status" value="1"/>
</dbReference>
<feature type="domain" description="Sugar fermentation stimulation protein C-terminal" evidence="2">
    <location>
        <begin position="92"/>
        <end position="232"/>
    </location>
</feature>
<feature type="domain" description="SfsA N-terminal OB" evidence="3">
    <location>
        <begin position="22"/>
        <end position="89"/>
    </location>
</feature>
<dbReference type="Pfam" id="PF17746">
    <property type="entry name" value="SfsA_N"/>
    <property type="match status" value="1"/>
</dbReference>
<evidence type="ECO:0000313" key="5">
    <source>
        <dbReference type="Proteomes" id="UP001179647"/>
    </source>
</evidence>
<dbReference type="NCBIfam" id="TIGR00230">
    <property type="entry name" value="sfsA"/>
    <property type="match status" value="1"/>
</dbReference>
<gene>
    <name evidence="1 4" type="primary">sfsA</name>
    <name evidence="4" type="ORF">OL234_02305</name>
</gene>
<dbReference type="EMBL" id="CP110232">
    <property type="protein sequence ID" value="WEG73765.1"/>
    <property type="molecule type" value="Genomic_DNA"/>
</dbReference>